<dbReference type="KEGG" id="vcn:VOLCADRAFT_87650"/>
<evidence type="ECO:0000313" key="2">
    <source>
        <dbReference type="Proteomes" id="UP000001058"/>
    </source>
</evidence>
<organism evidence="2">
    <name type="scientific">Volvox carteri f. nagariensis</name>
    <dbReference type="NCBI Taxonomy" id="3068"/>
    <lineage>
        <taxon>Eukaryota</taxon>
        <taxon>Viridiplantae</taxon>
        <taxon>Chlorophyta</taxon>
        <taxon>core chlorophytes</taxon>
        <taxon>Chlorophyceae</taxon>
        <taxon>CS clade</taxon>
        <taxon>Chlamydomonadales</taxon>
        <taxon>Volvocaceae</taxon>
        <taxon>Volvox</taxon>
    </lineage>
</organism>
<accession>D8TLW1</accession>
<dbReference type="Proteomes" id="UP000001058">
    <property type="component" value="Unassembled WGS sequence"/>
</dbReference>
<name>D8TLW1_VOLCA</name>
<sequence length="172" mass="16690">MAARVAAASVSRGVRNFEDDVTAVAAVVTVAGGGGQGAPNRPSPNKPSFTGAVHIPGGIQCRVAADGNCGSGGGFMCSFLSPVKNLISVGIEPGAIADIVAAGASRATTQRSGISVFVAAGRGVIARAAAGGPAAAATGVVRVFLLFAAGVDEAVEPCARSSEAAKQTPEDA</sequence>
<keyword evidence="2" id="KW-1185">Reference proteome</keyword>
<reference evidence="1 2" key="1">
    <citation type="journal article" date="2010" name="Science">
        <title>Genomic analysis of organismal complexity in the multicellular green alga Volvox carteri.</title>
        <authorList>
            <person name="Prochnik S.E."/>
            <person name="Umen J."/>
            <person name="Nedelcu A.M."/>
            <person name="Hallmann A."/>
            <person name="Miller S.M."/>
            <person name="Nishii I."/>
            <person name="Ferris P."/>
            <person name="Kuo A."/>
            <person name="Mitros T."/>
            <person name="Fritz-Laylin L.K."/>
            <person name="Hellsten U."/>
            <person name="Chapman J."/>
            <person name="Simakov O."/>
            <person name="Rensing S.A."/>
            <person name="Terry A."/>
            <person name="Pangilinan J."/>
            <person name="Kapitonov V."/>
            <person name="Jurka J."/>
            <person name="Salamov A."/>
            <person name="Shapiro H."/>
            <person name="Schmutz J."/>
            <person name="Grimwood J."/>
            <person name="Lindquist E."/>
            <person name="Lucas S."/>
            <person name="Grigoriev I.V."/>
            <person name="Schmitt R."/>
            <person name="Kirk D."/>
            <person name="Rokhsar D.S."/>
        </authorList>
    </citation>
    <scope>NUCLEOTIDE SEQUENCE [LARGE SCALE GENOMIC DNA]</scope>
    <source>
        <strain evidence="2">f. Nagariensis / Eve</strain>
    </source>
</reference>
<gene>
    <name evidence="1" type="ORF">VOLCADRAFT_87650</name>
</gene>
<dbReference type="EMBL" id="GL378327">
    <property type="protein sequence ID" value="EFJ51401.1"/>
    <property type="molecule type" value="Genomic_DNA"/>
</dbReference>
<proteinExistence type="predicted"/>
<dbReference type="RefSeq" id="XP_002947353.1">
    <property type="nucleotide sequence ID" value="XM_002947307.1"/>
</dbReference>
<evidence type="ECO:0000313" key="1">
    <source>
        <dbReference type="EMBL" id="EFJ51401.1"/>
    </source>
</evidence>
<dbReference type="GeneID" id="9620448"/>
<dbReference type="AlphaFoldDB" id="D8TLW1"/>
<dbReference type="InParanoid" id="D8TLW1"/>
<protein>
    <submittedName>
        <fullName evidence="1">Uncharacterized protein</fullName>
    </submittedName>
</protein>